<feature type="transmembrane region" description="Helical" evidence="1">
    <location>
        <begin position="106"/>
        <end position="124"/>
    </location>
</feature>
<organism evidence="2 3">
    <name type="scientific">Nakamurella antarctica</name>
    <dbReference type="NCBI Taxonomy" id="1902245"/>
    <lineage>
        <taxon>Bacteria</taxon>
        <taxon>Bacillati</taxon>
        <taxon>Actinomycetota</taxon>
        <taxon>Actinomycetes</taxon>
        <taxon>Nakamurellales</taxon>
        <taxon>Nakamurellaceae</taxon>
        <taxon>Nakamurella</taxon>
    </lineage>
</organism>
<reference evidence="2 3" key="1">
    <citation type="submission" date="2018-11" db="EMBL/GenBank/DDBJ databases">
        <authorList>
            <person name="Da X."/>
        </authorList>
    </citation>
    <scope>NUCLEOTIDE SEQUENCE [LARGE SCALE GENOMIC DNA]</scope>
    <source>
        <strain evidence="2 3">S14-144</strain>
    </source>
</reference>
<gene>
    <name evidence="2" type="ORF">EH165_02445</name>
</gene>
<protein>
    <submittedName>
        <fullName evidence="2">Uncharacterized protein</fullName>
    </submittedName>
</protein>
<feature type="transmembrane region" description="Helical" evidence="1">
    <location>
        <begin position="12"/>
        <end position="34"/>
    </location>
</feature>
<dbReference type="EMBL" id="CP034170">
    <property type="protein sequence ID" value="AZI57184.1"/>
    <property type="molecule type" value="Genomic_DNA"/>
</dbReference>
<feature type="transmembrane region" description="Helical" evidence="1">
    <location>
        <begin position="46"/>
        <end position="64"/>
    </location>
</feature>
<dbReference type="RefSeq" id="WP_124797869.1">
    <property type="nucleotide sequence ID" value="NZ_CP034170.1"/>
</dbReference>
<dbReference type="KEGG" id="nak:EH165_02445"/>
<evidence type="ECO:0000256" key="1">
    <source>
        <dbReference type="SAM" id="Phobius"/>
    </source>
</evidence>
<feature type="transmembrane region" description="Helical" evidence="1">
    <location>
        <begin position="76"/>
        <end position="100"/>
    </location>
</feature>
<keyword evidence="1" id="KW-1133">Transmembrane helix</keyword>
<feature type="transmembrane region" description="Helical" evidence="1">
    <location>
        <begin position="131"/>
        <end position="150"/>
    </location>
</feature>
<evidence type="ECO:0000313" key="3">
    <source>
        <dbReference type="Proteomes" id="UP000268084"/>
    </source>
</evidence>
<keyword evidence="3" id="KW-1185">Reference proteome</keyword>
<feature type="transmembrane region" description="Helical" evidence="1">
    <location>
        <begin position="170"/>
        <end position="192"/>
    </location>
</feature>
<dbReference type="AlphaFoldDB" id="A0A3G8ZRR0"/>
<name>A0A3G8ZRR0_9ACTN</name>
<accession>A0A3G8ZRR0</accession>
<evidence type="ECO:0000313" key="2">
    <source>
        <dbReference type="EMBL" id="AZI57184.1"/>
    </source>
</evidence>
<dbReference type="OrthoDB" id="9913186at2"/>
<reference evidence="2 3" key="2">
    <citation type="submission" date="2018-12" db="EMBL/GenBank/DDBJ databases">
        <title>Nakamurella antarcticus sp. nov., isolated from Antarctica South Shetland Islands soil.</title>
        <authorList>
            <person name="Peng F."/>
        </authorList>
    </citation>
    <scope>NUCLEOTIDE SEQUENCE [LARGE SCALE GENOMIC DNA]</scope>
    <source>
        <strain evidence="2 3">S14-144</strain>
    </source>
</reference>
<dbReference type="Proteomes" id="UP000268084">
    <property type="component" value="Chromosome"/>
</dbReference>
<keyword evidence="1" id="KW-0812">Transmembrane</keyword>
<keyword evidence="1" id="KW-0472">Membrane</keyword>
<proteinExistence type="predicted"/>
<sequence>MSTWFRARQIVWATVLCVLTPVLIMLTAGADLPLPFKPPLAIPVRVAPQVAIMVAFGCGLIIASRRRAEAVASRPVHMLELMTVVGLAGLTAATCAALEAFALSPFGYAAARDAIGFTGLLLIGARFNSRLATVVPASVAVFMVLFARSLDSEPERWAWSVADAQNCISWWWATGFFVVGIATHALSSTRLLN</sequence>